<dbReference type="Gene3D" id="3.90.226.10">
    <property type="entry name" value="2-enoyl-CoA Hydratase, Chain A, domain 1"/>
    <property type="match status" value="1"/>
</dbReference>
<dbReference type="RefSeq" id="WP_133218187.1">
    <property type="nucleotide sequence ID" value="NZ_NRSG01000178.1"/>
</dbReference>
<evidence type="ECO:0000313" key="5">
    <source>
        <dbReference type="Proteomes" id="UP000697995"/>
    </source>
</evidence>
<evidence type="ECO:0000256" key="2">
    <source>
        <dbReference type="ARBA" id="ARBA00023239"/>
    </source>
</evidence>
<evidence type="ECO:0000313" key="4">
    <source>
        <dbReference type="EMBL" id="MBK1660440.1"/>
    </source>
</evidence>
<dbReference type="Pfam" id="PF00378">
    <property type="entry name" value="ECH_1"/>
    <property type="match status" value="1"/>
</dbReference>
<gene>
    <name evidence="4" type="ORF">CKO45_19635</name>
</gene>
<dbReference type="PANTHER" id="PTHR11941:SF54">
    <property type="entry name" value="ENOYL-COA HYDRATASE, MITOCHONDRIAL"/>
    <property type="match status" value="1"/>
</dbReference>
<dbReference type="InterPro" id="IPR018376">
    <property type="entry name" value="Enoyl-CoA_hyd/isom_CS"/>
</dbReference>
<evidence type="ECO:0000256" key="3">
    <source>
        <dbReference type="RuleBase" id="RU003707"/>
    </source>
</evidence>
<organism evidence="4 5">
    <name type="scientific">Paracraurococcus ruber</name>
    <dbReference type="NCBI Taxonomy" id="77675"/>
    <lineage>
        <taxon>Bacteria</taxon>
        <taxon>Pseudomonadati</taxon>
        <taxon>Pseudomonadota</taxon>
        <taxon>Alphaproteobacteria</taxon>
        <taxon>Acetobacterales</taxon>
        <taxon>Roseomonadaceae</taxon>
        <taxon>Paracraurococcus</taxon>
    </lineage>
</organism>
<dbReference type="CDD" id="cd06558">
    <property type="entry name" value="crotonase-like"/>
    <property type="match status" value="1"/>
</dbReference>
<name>A0ABS1D1F3_9PROT</name>
<dbReference type="EMBL" id="NRSG01000178">
    <property type="protein sequence ID" value="MBK1660440.1"/>
    <property type="molecule type" value="Genomic_DNA"/>
</dbReference>
<keyword evidence="2" id="KW-0456">Lyase</keyword>
<dbReference type="InterPro" id="IPR014748">
    <property type="entry name" value="Enoyl-CoA_hydra_C"/>
</dbReference>
<proteinExistence type="inferred from homology"/>
<dbReference type="InterPro" id="IPR029045">
    <property type="entry name" value="ClpP/crotonase-like_dom_sf"/>
</dbReference>
<dbReference type="PROSITE" id="PS00166">
    <property type="entry name" value="ENOYL_COA_HYDRATASE"/>
    <property type="match status" value="1"/>
</dbReference>
<protein>
    <submittedName>
        <fullName evidence="4">Enoyl-CoA hydratase</fullName>
    </submittedName>
</protein>
<accession>A0ABS1D1F3</accession>
<dbReference type="Proteomes" id="UP000697995">
    <property type="component" value="Unassembled WGS sequence"/>
</dbReference>
<dbReference type="PANTHER" id="PTHR11941">
    <property type="entry name" value="ENOYL-COA HYDRATASE-RELATED"/>
    <property type="match status" value="1"/>
</dbReference>
<sequence length="248" mass="26783">MSYEHVAVTRDGPVTIVSLNRPEKGNAISKRMAEEVQAAMTAFAADDAQRAAVLTAAGTKAFSFGADVTEPPELWRAVPNVGWQTDKPLIAALEGWCIGGALVLAMMADLAVCGSRAKFYYPEAKLGLTGGMIAALPSRIPHKIAMELMLLCRVIEAERAERVGLVNEVVPEGEALAKAVEWGKAMAGFAPLVTGNLKRMVLDHILPRGPSEQWARHGATLASIRESEDFREGSAAFREKRTPEFRGR</sequence>
<dbReference type="Gene3D" id="1.10.12.10">
    <property type="entry name" value="Lyase 2-enoyl-coa Hydratase, Chain A, domain 2"/>
    <property type="match status" value="1"/>
</dbReference>
<comment type="similarity">
    <text evidence="1 3">Belongs to the enoyl-CoA hydratase/isomerase family.</text>
</comment>
<dbReference type="InterPro" id="IPR001753">
    <property type="entry name" value="Enoyl-CoA_hydra/iso"/>
</dbReference>
<dbReference type="SUPFAM" id="SSF52096">
    <property type="entry name" value="ClpP/crotonase"/>
    <property type="match status" value="1"/>
</dbReference>
<keyword evidence="5" id="KW-1185">Reference proteome</keyword>
<reference evidence="4 5" key="1">
    <citation type="journal article" date="2020" name="Microorganisms">
        <title>Osmotic Adaptation and Compatible Solute Biosynthesis of Phototrophic Bacteria as Revealed from Genome Analyses.</title>
        <authorList>
            <person name="Imhoff J.F."/>
            <person name="Rahn T."/>
            <person name="Kunzel S."/>
            <person name="Keller A."/>
            <person name="Neulinger S.C."/>
        </authorList>
    </citation>
    <scope>NUCLEOTIDE SEQUENCE [LARGE SCALE GENOMIC DNA]</scope>
    <source>
        <strain evidence="4 5">DSM 15382</strain>
    </source>
</reference>
<comment type="caution">
    <text evidence="4">The sequence shown here is derived from an EMBL/GenBank/DDBJ whole genome shotgun (WGS) entry which is preliminary data.</text>
</comment>
<evidence type="ECO:0000256" key="1">
    <source>
        <dbReference type="ARBA" id="ARBA00005254"/>
    </source>
</evidence>